<feature type="domain" description="PucR C-terminal helix-turn-helix" evidence="1">
    <location>
        <begin position="133"/>
        <end position="190"/>
    </location>
</feature>
<proteinExistence type="predicted"/>
<accession>A0ABS5AAL2</accession>
<evidence type="ECO:0000313" key="3">
    <source>
        <dbReference type="Proteomes" id="UP001519363"/>
    </source>
</evidence>
<protein>
    <recommendedName>
        <fullName evidence="1">PucR C-terminal helix-turn-helix domain-containing protein</fullName>
    </recommendedName>
</protein>
<dbReference type="Gene3D" id="1.10.10.2840">
    <property type="entry name" value="PucR C-terminal helix-turn-helix domain"/>
    <property type="match status" value="1"/>
</dbReference>
<name>A0ABS5AAL2_9PSEU</name>
<dbReference type="PANTHER" id="PTHR33744">
    <property type="entry name" value="CARBOHYDRATE DIACID REGULATOR"/>
    <property type="match status" value="1"/>
</dbReference>
<dbReference type="InterPro" id="IPR025736">
    <property type="entry name" value="PucR_C-HTH_dom"/>
</dbReference>
<dbReference type="Pfam" id="PF13556">
    <property type="entry name" value="HTH_30"/>
    <property type="match status" value="1"/>
</dbReference>
<organism evidence="2 3">
    <name type="scientific">Crossiella equi</name>
    <dbReference type="NCBI Taxonomy" id="130796"/>
    <lineage>
        <taxon>Bacteria</taxon>
        <taxon>Bacillati</taxon>
        <taxon>Actinomycetota</taxon>
        <taxon>Actinomycetes</taxon>
        <taxon>Pseudonocardiales</taxon>
        <taxon>Pseudonocardiaceae</taxon>
        <taxon>Crossiella</taxon>
    </lineage>
</organism>
<sequence>MAATLGVPSGGHWQVIHATRPTPPGELDRTEAATQLSTPLVALTPTGLRALTPARPPHALHTDPRWLTATSAPTRWQDLPTTNTRTTHLLTRAKAEGRSLLEAPTTLDTLLPPESATHFAATVLTPLQPHPALLTTLRAWLAANGNWETTATTLNLHRNTIRHRIATIERTLPCDLSNPDTRTELWLALRWLPPTPGVAEGPG</sequence>
<keyword evidence="3" id="KW-1185">Reference proteome</keyword>
<dbReference type="Proteomes" id="UP001519363">
    <property type="component" value="Unassembled WGS sequence"/>
</dbReference>
<dbReference type="InterPro" id="IPR051448">
    <property type="entry name" value="CdaR-like_regulators"/>
</dbReference>
<dbReference type="InterPro" id="IPR042070">
    <property type="entry name" value="PucR_C-HTH_sf"/>
</dbReference>
<comment type="caution">
    <text evidence="2">The sequence shown here is derived from an EMBL/GenBank/DDBJ whole genome shotgun (WGS) entry which is preliminary data.</text>
</comment>
<evidence type="ECO:0000259" key="1">
    <source>
        <dbReference type="Pfam" id="PF13556"/>
    </source>
</evidence>
<reference evidence="2 3" key="1">
    <citation type="submission" date="2021-03" db="EMBL/GenBank/DDBJ databases">
        <title>Sequencing the genomes of 1000 actinobacteria strains.</title>
        <authorList>
            <person name="Klenk H.-P."/>
        </authorList>
    </citation>
    <scope>NUCLEOTIDE SEQUENCE [LARGE SCALE GENOMIC DNA]</scope>
    <source>
        <strain evidence="2 3">DSM 44580</strain>
    </source>
</reference>
<evidence type="ECO:0000313" key="2">
    <source>
        <dbReference type="EMBL" id="MBP2473623.1"/>
    </source>
</evidence>
<dbReference type="EMBL" id="JAGIOO010000001">
    <property type="protein sequence ID" value="MBP2473623.1"/>
    <property type="molecule type" value="Genomic_DNA"/>
</dbReference>
<gene>
    <name evidence="2" type="ORF">JOF53_002495</name>
</gene>
<dbReference type="PANTHER" id="PTHR33744:SF1">
    <property type="entry name" value="DNA-BINDING TRANSCRIPTIONAL ACTIVATOR ADER"/>
    <property type="match status" value="1"/>
</dbReference>